<proteinExistence type="predicted"/>
<name>A0ACC1IMT1_9FUNG</name>
<comment type="caution">
    <text evidence="1">The sequence shown here is derived from an EMBL/GenBank/DDBJ whole genome shotgun (WGS) entry which is preliminary data.</text>
</comment>
<gene>
    <name evidence="1" type="ORF">LPJ66_003082</name>
</gene>
<accession>A0ACC1IMT1</accession>
<dbReference type="EMBL" id="JANBPG010000286">
    <property type="protein sequence ID" value="KAJ1897909.1"/>
    <property type="molecule type" value="Genomic_DNA"/>
</dbReference>
<evidence type="ECO:0000313" key="1">
    <source>
        <dbReference type="EMBL" id="KAJ1897909.1"/>
    </source>
</evidence>
<dbReference type="Proteomes" id="UP001150581">
    <property type="component" value="Unassembled WGS sequence"/>
</dbReference>
<reference evidence="1" key="1">
    <citation type="submission" date="2022-07" db="EMBL/GenBank/DDBJ databases">
        <title>Phylogenomic reconstructions and comparative analyses of Kickxellomycotina fungi.</title>
        <authorList>
            <person name="Reynolds N.K."/>
            <person name="Stajich J.E."/>
            <person name="Barry K."/>
            <person name="Grigoriev I.V."/>
            <person name="Crous P."/>
            <person name="Smith M.E."/>
        </authorList>
    </citation>
    <scope>NUCLEOTIDE SEQUENCE</scope>
    <source>
        <strain evidence="1">Benny 63K</strain>
    </source>
</reference>
<evidence type="ECO:0000313" key="2">
    <source>
        <dbReference type="Proteomes" id="UP001150581"/>
    </source>
</evidence>
<protein>
    <submittedName>
        <fullName evidence="1">Uncharacterized protein</fullName>
    </submittedName>
</protein>
<keyword evidence="2" id="KW-1185">Reference proteome</keyword>
<sequence length="64" mass="7041">MATGTLSADHAYSMNSAGVRPPMAAHFNNLQTEEDKIEYLPPYHPPVKPLTTEPPAYTEDVGRN</sequence>
<organism evidence="1 2">
    <name type="scientific">Kickxella alabastrina</name>
    <dbReference type="NCBI Taxonomy" id="61397"/>
    <lineage>
        <taxon>Eukaryota</taxon>
        <taxon>Fungi</taxon>
        <taxon>Fungi incertae sedis</taxon>
        <taxon>Zoopagomycota</taxon>
        <taxon>Kickxellomycotina</taxon>
        <taxon>Kickxellomycetes</taxon>
        <taxon>Kickxellales</taxon>
        <taxon>Kickxellaceae</taxon>
        <taxon>Kickxella</taxon>
    </lineage>
</organism>